<evidence type="ECO:0000313" key="2">
    <source>
        <dbReference type="Proteomes" id="UP000294588"/>
    </source>
</evidence>
<comment type="caution">
    <text evidence="1">The sequence shown here is derived from an EMBL/GenBank/DDBJ whole genome shotgun (WGS) entry which is preliminary data.</text>
</comment>
<dbReference type="EMBL" id="SMOG01000015">
    <property type="protein sequence ID" value="TDF72805.1"/>
    <property type="molecule type" value="Genomic_DNA"/>
</dbReference>
<keyword evidence="2" id="KW-1185">Reference proteome</keyword>
<name>A0AC61QIL3_9BACT</name>
<evidence type="ECO:0000313" key="1">
    <source>
        <dbReference type="EMBL" id="TDF72805.1"/>
    </source>
</evidence>
<gene>
    <name evidence="1" type="primary">uvrC</name>
    <name evidence="1" type="ORF">E0946_05170</name>
</gene>
<reference evidence="1" key="1">
    <citation type="submission" date="2019-03" db="EMBL/GenBank/DDBJ databases">
        <title>Candidatus Syntrophosphaera thermopropionivorans: a novel player in syntrophic propionate oxidation during anaerobic digestion.</title>
        <authorList>
            <person name="Dyksma S."/>
        </authorList>
    </citation>
    <scope>NUCLEOTIDE SEQUENCE</scope>
    <source>
        <strain evidence="1">W5</strain>
    </source>
</reference>
<proteinExistence type="predicted"/>
<accession>A0AC61QIL3</accession>
<sequence>MEKIPEKIAEKLPLLPDHPGIYLWKNAEDEIIYIGKAKSLKNRVTSYFSSTNKDIKTEHLLKYIADLDYILVPTEQDAFILEANLIKRYKPKYNVLLKDDKRYPFVKITLNEPFPRIIVTRDYVRDGSRYFGPFTDTKSLRMTLRNLEWIFPVRTCSRQIPADRIKYQKACINYQLGKCPAPCIGAISQEEYMQIVKRQMRFLEGHHDEILEEFKTEMNNLSEELKFEEAAKLRDRIQAIEHIQKRQVVYSPDSRNTDVIGFYQEENIAICVVLRIVNGMIINKEDYPLANVEENTPEEILAAFLKLYYSNRDELPDEILLPFEPSELEELNEWLQGIISIPKRGEKSQLVAMAKNNAFHLVEEHKLAHLRKANRTIYPIQELKEKLGLPKLPRKMVCLDISTIQGTDTVASAVFFENGKPKKKSYRHFIIKTLDTQNDYAALQETLTRYLKECEENPEMLPDLFIIDGGKGQLNACLEVLNNSNYPDIPIISLAKRIEEIFLPNNSISITLPRSSSALRLLIAIRDEAHRFAITFHRSRRSRRTLISELEEISGIGEQTKFLLLKELGSVEAIKNASPEKLNSIKGIGPKTAEKIYSYFHPQDSEKG</sequence>
<protein>
    <submittedName>
        <fullName evidence="1">Excinuclease ABC subunit UvrC</fullName>
    </submittedName>
</protein>
<organism evidence="1 2">
    <name type="scientific">Candidatus Syntrophosphaera thermopropionivorans</name>
    <dbReference type="NCBI Taxonomy" id="2593015"/>
    <lineage>
        <taxon>Bacteria</taxon>
        <taxon>Pseudomonadati</taxon>
        <taxon>Candidatus Cloacimonadota</taxon>
        <taxon>Candidatus Cloacimonadia</taxon>
        <taxon>Candidatus Cloacimonadales</taxon>
        <taxon>Candidatus Cloacimonadaceae</taxon>
        <taxon>Candidatus Syntrophosphaera</taxon>
    </lineage>
</organism>
<dbReference type="Proteomes" id="UP000294588">
    <property type="component" value="Unassembled WGS sequence"/>
</dbReference>